<evidence type="ECO:0000313" key="1">
    <source>
        <dbReference type="EMBL" id="KAA1096050.1"/>
    </source>
</evidence>
<organism evidence="2 4">
    <name type="scientific">Puccinia graminis f. sp. tritici</name>
    <dbReference type="NCBI Taxonomy" id="56615"/>
    <lineage>
        <taxon>Eukaryota</taxon>
        <taxon>Fungi</taxon>
        <taxon>Dikarya</taxon>
        <taxon>Basidiomycota</taxon>
        <taxon>Pucciniomycotina</taxon>
        <taxon>Pucciniomycetes</taxon>
        <taxon>Pucciniales</taxon>
        <taxon>Pucciniaceae</taxon>
        <taxon>Puccinia</taxon>
    </lineage>
</organism>
<evidence type="ECO:0000313" key="2">
    <source>
        <dbReference type="EMBL" id="KAA1137148.1"/>
    </source>
</evidence>
<reference evidence="3 4" key="1">
    <citation type="submission" date="2019-05" db="EMBL/GenBank/DDBJ databases">
        <title>Emergence of the Ug99 lineage of the wheat stem rust pathogen through somatic hybridization.</title>
        <authorList>
            <person name="Li F."/>
            <person name="Upadhyaya N.M."/>
            <person name="Sperschneider J."/>
            <person name="Matny O."/>
            <person name="Nguyen-Phuc H."/>
            <person name="Mago R."/>
            <person name="Raley C."/>
            <person name="Miller M.E."/>
            <person name="Silverstein K.A.T."/>
            <person name="Henningsen E."/>
            <person name="Hirsch C.D."/>
            <person name="Visser B."/>
            <person name="Pretorius Z.A."/>
            <person name="Steffenson B.J."/>
            <person name="Schwessinger B."/>
            <person name="Dodds P.N."/>
            <person name="Figueroa M."/>
        </authorList>
    </citation>
    <scope>NUCLEOTIDE SEQUENCE [LARGE SCALE GENOMIC DNA]</scope>
    <source>
        <strain evidence="1">21-0</strain>
        <strain evidence="2 4">Ug99</strain>
    </source>
</reference>
<evidence type="ECO:0000313" key="3">
    <source>
        <dbReference type="Proteomes" id="UP000324748"/>
    </source>
</evidence>
<evidence type="ECO:0000313" key="4">
    <source>
        <dbReference type="Proteomes" id="UP000325313"/>
    </source>
</evidence>
<proteinExistence type="predicted"/>
<dbReference type="EMBL" id="VSWC01000067">
    <property type="protein sequence ID" value="KAA1096050.1"/>
    <property type="molecule type" value="Genomic_DNA"/>
</dbReference>
<dbReference type="EMBL" id="VDEP01000011">
    <property type="protein sequence ID" value="KAA1137148.1"/>
    <property type="molecule type" value="Genomic_DNA"/>
</dbReference>
<protein>
    <submittedName>
        <fullName evidence="2">Uncharacterized protein</fullName>
    </submittedName>
</protein>
<dbReference type="Proteomes" id="UP000325313">
    <property type="component" value="Unassembled WGS sequence"/>
</dbReference>
<dbReference type="AlphaFoldDB" id="A0A5B0SGK8"/>
<sequence>MLVTRNPPTATFSSELIERCQSRKTGSGDALMATGYISTFAHIVTLKAHLSHSICRPV</sequence>
<accession>A0A5B0SGK8</accession>
<gene>
    <name evidence="1" type="ORF">PGT21_003673</name>
    <name evidence="2" type="ORF">PGTUg99_004079</name>
</gene>
<dbReference type="Proteomes" id="UP000324748">
    <property type="component" value="Unassembled WGS sequence"/>
</dbReference>
<keyword evidence="3" id="KW-1185">Reference proteome</keyword>
<comment type="caution">
    <text evidence="2">The sequence shown here is derived from an EMBL/GenBank/DDBJ whole genome shotgun (WGS) entry which is preliminary data.</text>
</comment>
<name>A0A5B0SGK8_PUCGR</name>